<dbReference type="AlphaFoldDB" id="A0A1L9PG26"/>
<name>A0A1L9PG26_ASPVE</name>
<dbReference type="GeneID" id="63725497"/>
<dbReference type="VEuPathDB" id="FungiDB:ASPVEDRAFT_27167"/>
<dbReference type="Proteomes" id="UP000184073">
    <property type="component" value="Unassembled WGS sequence"/>
</dbReference>
<reference evidence="2" key="1">
    <citation type="journal article" date="2017" name="Genome Biol.">
        <title>Comparative genomics reveals high biological diversity and specific adaptations in the industrially and medically important fungal genus Aspergillus.</title>
        <authorList>
            <person name="de Vries R.P."/>
            <person name="Riley R."/>
            <person name="Wiebenga A."/>
            <person name="Aguilar-Osorio G."/>
            <person name="Amillis S."/>
            <person name="Uchima C.A."/>
            <person name="Anderluh G."/>
            <person name="Asadollahi M."/>
            <person name="Askin M."/>
            <person name="Barry K."/>
            <person name="Battaglia E."/>
            <person name="Bayram O."/>
            <person name="Benocci T."/>
            <person name="Braus-Stromeyer S.A."/>
            <person name="Caldana C."/>
            <person name="Canovas D."/>
            <person name="Cerqueira G.C."/>
            <person name="Chen F."/>
            <person name="Chen W."/>
            <person name="Choi C."/>
            <person name="Clum A."/>
            <person name="Dos Santos R.A."/>
            <person name="Damasio A.R."/>
            <person name="Diallinas G."/>
            <person name="Emri T."/>
            <person name="Fekete E."/>
            <person name="Flipphi M."/>
            <person name="Freyberg S."/>
            <person name="Gallo A."/>
            <person name="Gournas C."/>
            <person name="Habgood R."/>
            <person name="Hainaut M."/>
            <person name="Harispe M.L."/>
            <person name="Henrissat B."/>
            <person name="Hilden K.S."/>
            <person name="Hope R."/>
            <person name="Hossain A."/>
            <person name="Karabika E."/>
            <person name="Karaffa L."/>
            <person name="Karanyi Z."/>
            <person name="Krasevec N."/>
            <person name="Kuo A."/>
            <person name="Kusch H."/>
            <person name="LaButti K."/>
            <person name="Lagendijk E.L."/>
            <person name="Lapidus A."/>
            <person name="Levasseur A."/>
            <person name="Lindquist E."/>
            <person name="Lipzen A."/>
            <person name="Logrieco A.F."/>
            <person name="MacCabe A."/>
            <person name="Maekelae M.R."/>
            <person name="Malavazi I."/>
            <person name="Melin P."/>
            <person name="Meyer V."/>
            <person name="Mielnichuk N."/>
            <person name="Miskei M."/>
            <person name="Molnar A.P."/>
            <person name="Mule G."/>
            <person name="Ngan C.Y."/>
            <person name="Orejas M."/>
            <person name="Orosz E."/>
            <person name="Ouedraogo J.P."/>
            <person name="Overkamp K.M."/>
            <person name="Park H.-S."/>
            <person name="Perrone G."/>
            <person name="Piumi F."/>
            <person name="Punt P.J."/>
            <person name="Ram A.F."/>
            <person name="Ramon A."/>
            <person name="Rauscher S."/>
            <person name="Record E."/>
            <person name="Riano-Pachon D.M."/>
            <person name="Robert V."/>
            <person name="Roehrig J."/>
            <person name="Ruller R."/>
            <person name="Salamov A."/>
            <person name="Salih N.S."/>
            <person name="Samson R.A."/>
            <person name="Sandor E."/>
            <person name="Sanguinetti M."/>
            <person name="Schuetze T."/>
            <person name="Sepcic K."/>
            <person name="Shelest E."/>
            <person name="Sherlock G."/>
            <person name="Sophianopoulou V."/>
            <person name="Squina F.M."/>
            <person name="Sun H."/>
            <person name="Susca A."/>
            <person name="Todd R.B."/>
            <person name="Tsang A."/>
            <person name="Unkles S.E."/>
            <person name="van de Wiele N."/>
            <person name="van Rossen-Uffink D."/>
            <person name="Oliveira J.V."/>
            <person name="Vesth T.C."/>
            <person name="Visser J."/>
            <person name="Yu J.-H."/>
            <person name="Zhou M."/>
            <person name="Andersen M.R."/>
            <person name="Archer D.B."/>
            <person name="Baker S.E."/>
            <person name="Benoit I."/>
            <person name="Brakhage A.A."/>
            <person name="Braus G.H."/>
            <person name="Fischer R."/>
            <person name="Frisvad J.C."/>
            <person name="Goldman G.H."/>
            <person name="Houbraken J."/>
            <person name="Oakley B."/>
            <person name="Pocsi I."/>
            <person name="Scazzocchio C."/>
            <person name="Seiboth B."/>
            <person name="vanKuyk P.A."/>
            <person name="Wortman J."/>
            <person name="Dyer P.S."/>
            <person name="Grigoriev I.V."/>
        </authorList>
    </citation>
    <scope>NUCLEOTIDE SEQUENCE [LARGE SCALE GENOMIC DNA]</scope>
    <source>
        <strain evidence="2">CBS 583.65</strain>
    </source>
</reference>
<evidence type="ECO:0000313" key="1">
    <source>
        <dbReference type="EMBL" id="OJJ00442.1"/>
    </source>
</evidence>
<accession>A0A1L9PG26</accession>
<keyword evidence="2" id="KW-1185">Reference proteome</keyword>
<protein>
    <submittedName>
        <fullName evidence="1">Uncharacterized protein</fullName>
    </submittedName>
</protein>
<sequence>MEPIQALVWASWACPSAVGHRSIGPSPCCTRGSLEGSAALVRKTIASQITFFQVDSFMGGKARILLDFLKVDSCQAGLLPGVGWLMGIHQQKVREQAEKKASITDALGLTGFPLFSLAVCTHFLTLFPALVAFSRDGHGGNPPGQKGPGKSPLVIVTSSIVRDLGRRISSSTHTFPRSPRPKLQAP</sequence>
<dbReference type="EMBL" id="KV878127">
    <property type="protein sequence ID" value="OJJ00442.1"/>
    <property type="molecule type" value="Genomic_DNA"/>
</dbReference>
<organism evidence="1 2">
    <name type="scientific">Aspergillus versicolor CBS 583.65</name>
    <dbReference type="NCBI Taxonomy" id="1036611"/>
    <lineage>
        <taxon>Eukaryota</taxon>
        <taxon>Fungi</taxon>
        <taxon>Dikarya</taxon>
        <taxon>Ascomycota</taxon>
        <taxon>Pezizomycotina</taxon>
        <taxon>Eurotiomycetes</taxon>
        <taxon>Eurotiomycetidae</taxon>
        <taxon>Eurotiales</taxon>
        <taxon>Aspergillaceae</taxon>
        <taxon>Aspergillus</taxon>
        <taxon>Aspergillus subgen. Nidulantes</taxon>
    </lineage>
</organism>
<proteinExistence type="predicted"/>
<gene>
    <name evidence="1" type="ORF">ASPVEDRAFT_27167</name>
</gene>
<evidence type="ECO:0000313" key="2">
    <source>
        <dbReference type="Proteomes" id="UP000184073"/>
    </source>
</evidence>
<dbReference type="RefSeq" id="XP_040666204.1">
    <property type="nucleotide sequence ID" value="XM_040809986.1"/>
</dbReference>